<gene>
    <name evidence="4" type="ORF">Ae201684_009210</name>
</gene>
<dbReference type="InterPro" id="IPR036770">
    <property type="entry name" value="Ankyrin_rpt-contain_sf"/>
</dbReference>
<evidence type="ECO:0000256" key="3">
    <source>
        <dbReference type="PROSITE-ProRule" id="PRU00023"/>
    </source>
</evidence>
<dbReference type="SMART" id="SM00248">
    <property type="entry name" value="ANK"/>
    <property type="match status" value="3"/>
</dbReference>
<dbReference type="PROSITE" id="PS50088">
    <property type="entry name" value="ANK_REPEAT"/>
    <property type="match status" value="2"/>
</dbReference>
<sequence>MGRQTWSDFLGVKSVLPLFTSTRRESEPEATTCSDDVLSNTDESEANNTAALIEELLDAAKEGNLDTVRRLTEVSEVDPDARGYMGWTAVHWAAREGHIHVLEYLRLIGANMDALDRKGDCLLHKAAANGQHDVCAWLLERNFNVQAVNNNGMTPIDLVREKAKVSRDPTTVQCEALLVRECECTF</sequence>
<dbReference type="SUPFAM" id="SSF48403">
    <property type="entry name" value="Ankyrin repeat"/>
    <property type="match status" value="1"/>
</dbReference>
<keyword evidence="2 3" id="KW-0040">ANK repeat</keyword>
<feature type="repeat" description="ANK" evidence="3">
    <location>
        <begin position="85"/>
        <end position="117"/>
    </location>
</feature>
<comment type="caution">
    <text evidence="4">The sequence shown here is derived from an EMBL/GenBank/DDBJ whole genome shotgun (WGS) entry which is preliminary data.</text>
</comment>
<dbReference type="PROSITE" id="PS50297">
    <property type="entry name" value="ANK_REP_REGION"/>
    <property type="match status" value="1"/>
</dbReference>
<dbReference type="InterPro" id="IPR002110">
    <property type="entry name" value="Ankyrin_rpt"/>
</dbReference>
<protein>
    <submittedName>
        <fullName evidence="4">Uncharacterized protein</fullName>
    </submittedName>
</protein>
<accession>A0A6G0X2A5</accession>
<evidence type="ECO:0000256" key="1">
    <source>
        <dbReference type="ARBA" id="ARBA00022737"/>
    </source>
</evidence>
<dbReference type="Gene3D" id="1.25.40.20">
    <property type="entry name" value="Ankyrin repeat-containing domain"/>
    <property type="match status" value="1"/>
</dbReference>
<dbReference type="Pfam" id="PF13637">
    <property type="entry name" value="Ank_4"/>
    <property type="match status" value="2"/>
</dbReference>
<dbReference type="AlphaFoldDB" id="A0A6G0X2A5"/>
<dbReference type="PANTHER" id="PTHR24171">
    <property type="entry name" value="ANKYRIN REPEAT DOMAIN-CONTAINING PROTEIN 39-RELATED"/>
    <property type="match status" value="1"/>
</dbReference>
<evidence type="ECO:0000256" key="2">
    <source>
        <dbReference type="ARBA" id="ARBA00023043"/>
    </source>
</evidence>
<organism evidence="4 5">
    <name type="scientific">Aphanomyces euteiches</name>
    <dbReference type="NCBI Taxonomy" id="100861"/>
    <lineage>
        <taxon>Eukaryota</taxon>
        <taxon>Sar</taxon>
        <taxon>Stramenopiles</taxon>
        <taxon>Oomycota</taxon>
        <taxon>Saprolegniomycetes</taxon>
        <taxon>Saprolegniales</taxon>
        <taxon>Verrucalvaceae</taxon>
        <taxon>Aphanomyces</taxon>
    </lineage>
</organism>
<reference evidence="4 5" key="1">
    <citation type="submission" date="2019-07" db="EMBL/GenBank/DDBJ databases">
        <title>Genomics analysis of Aphanomyces spp. identifies a new class of oomycete effector associated with host adaptation.</title>
        <authorList>
            <person name="Gaulin E."/>
        </authorList>
    </citation>
    <scope>NUCLEOTIDE SEQUENCE [LARGE SCALE GENOMIC DNA]</scope>
    <source>
        <strain evidence="4 5">ATCC 201684</strain>
    </source>
</reference>
<feature type="repeat" description="ANK" evidence="3">
    <location>
        <begin position="118"/>
        <end position="150"/>
    </location>
</feature>
<dbReference type="VEuPathDB" id="FungiDB:AeMF1_009581"/>
<dbReference type="Proteomes" id="UP000481153">
    <property type="component" value="Unassembled WGS sequence"/>
</dbReference>
<keyword evidence="5" id="KW-1185">Reference proteome</keyword>
<dbReference type="EMBL" id="VJMJ01000118">
    <property type="protein sequence ID" value="KAF0734037.1"/>
    <property type="molecule type" value="Genomic_DNA"/>
</dbReference>
<evidence type="ECO:0000313" key="4">
    <source>
        <dbReference type="EMBL" id="KAF0734037.1"/>
    </source>
</evidence>
<proteinExistence type="predicted"/>
<name>A0A6G0X2A5_9STRA</name>
<evidence type="ECO:0000313" key="5">
    <source>
        <dbReference type="Proteomes" id="UP000481153"/>
    </source>
</evidence>
<keyword evidence="1" id="KW-0677">Repeat</keyword>